<reference evidence="1" key="1">
    <citation type="submission" date="2019-11" db="UniProtKB">
        <authorList>
            <consortium name="WormBaseParasite"/>
        </authorList>
    </citation>
    <scope>IDENTIFICATION</scope>
</reference>
<protein>
    <submittedName>
        <fullName evidence="1">Uncharacterized protein</fullName>
    </submittedName>
</protein>
<name>A0A5K3EYG9_MESCO</name>
<dbReference type="AlphaFoldDB" id="A0A5K3EYG9"/>
<accession>A0A5K3EYG9</accession>
<organism evidence="1">
    <name type="scientific">Mesocestoides corti</name>
    <name type="common">Flatworm</name>
    <dbReference type="NCBI Taxonomy" id="53468"/>
    <lineage>
        <taxon>Eukaryota</taxon>
        <taxon>Metazoa</taxon>
        <taxon>Spiralia</taxon>
        <taxon>Lophotrochozoa</taxon>
        <taxon>Platyhelminthes</taxon>
        <taxon>Cestoda</taxon>
        <taxon>Eucestoda</taxon>
        <taxon>Cyclophyllidea</taxon>
        <taxon>Mesocestoididae</taxon>
        <taxon>Mesocestoides</taxon>
    </lineage>
</organism>
<dbReference type="WBParaSite" id="MCU_004006-RA">
    <property type="protein sequence ID" value="MCU_004006-RA"/>
    <property type="gene ID" value="MCU_004006"/>
</dbReference>
<evidence type="ECO:0000313" key="1">
    <source>
        <dbReference type="WBParaSite" id="MCU_004006-RA"/>
    </source>
</evidence>
<sequence length="72" mass="8150">MFDGQTDESFLLSLMRHSAGACEEMIDSRSGRPFRVCEPSPLWNSEIIEESSSWLKASINLQHRDGGDFKCL</sequence>
<proteinExistence type="predicted"/>